<dbReference type="EMBL" id="LT841304">
    <property type="protein sequence ID" value="SMH63907.1"/>
    <property type="molecule type" value="Genomic_DNA"/>
</dbReference>
<name>A0A1X7QGI1_9CAUD</name>
<gene>
    <name evidence="1" type="ORF">SWAN_00022</name>
</gene>
<accession>A0A1X7QGI1</accession>
<evidence type="ECO:0000313" key="2">
    <source>
        <dbReference type="Proteomes" id="UP000281966"/>
    </source>
</evidence>
<evidence type="ECO:0000313" key="1">
    <source>
        <dbReference type="EMBL" id="SMH63907.1"/>
    </source>
</evidence>
<proteinExistence type="predicted"/>
<sequence length="124" mass="13761">MNYNEIARMATAGINFFSDANGMFKCITQQGGVDIIGGEEVTKPEISVMIKGLVRSPRTREVDGETIRVTDKLGVFTNETEIKNGYQIEIDGDRYVVVEARPVRQTNITAAYRPILRRIAVHGG</sequence>
<organism evidence="1 2">
    <name type="scientific">Escherichia phage vB_EcoS_swan01</name>
    <dbReference type="NCBI Taxonomy" id="2496549"/>
    <lineage>
        <taxon>Viruses</taxon>
        <taxon>Duplodnaviria</taxon>
        <taxon>Heunggongvirae</taxon>
        <taxon>Uroviricota</taxon>
        <taxon>Caudoviricetes</taxon>
        <taxon>Drexlerviridae</taxon>
        <taxon>Tempevirinae</taxon>
        <taxon>Warwickvirus</taxon>
        <taxon>Warwickvirus ityhuna</taxon>
        <taxon>Warwickvirus swan01</taxon>
    </lineage>
</organism>
<dbReference type="Proteomes" id="UP000281966">
    <property type="component" value="Segment"/>
</dbReference>
<reference evidence="2" key="1">
    <citation type="submission" date="2017-04" db="EMBL/GenBank/DDBJ databases">
        <authorList>
            <person name="Millard A."/>
            <person name="Redgwell R T."/>
            <person name="Michniewski S."/>
        </authorList>
    </citation>
    <scope>NUCLEOTIDE SEQUENCE [LARGE SCALE GENOMIC DNA]</scope>
</reference>
<protein>
    <submittedName>
        <fullName evidence="1">Uncharacterized protein</fullName>
    </submittedName>
</protein>
<keyword evidence="2" id="KW-1185">Reference proteome</keyword>